<evidence type="ECO:0000313" key="5">
    <source>
        <dbReference type="EMBL" id="KJV65537.1"/>
    </source>
</evidence>
<dbReference type="PRINTS" id="PR00413">
    <property type="entry name" value="HADHALOGNASE"/>
</dbReference>
<comment type="caution">
    <text evidence="5">The sequence shown here is derived from an EMBL/GenBank/DDBJ whole genome shotgun (WGS) entry which is preliminary data.</text>
</comment>
<dbReference type="Gene3D" id="1.10.150.730">
    <property type="match status" value="1"/>
</dbReference>
<dbReference type="AlphaFoldDB" id="A0A0F3NCU6"/>
<gene>
    <name evidence="5" type="ORF">EMUCRT_0481</name>
</gene>
<dbReference type="SFLD" id="SFLDS00003">
    <property type="entry name" value="Haloacid_Dehalogenase"/>
    <property type="match status" value="1"/>
</dbReference>
<dbReference type="GO" id="GO:0008967">
    <property type="term" value="F:phosphoglycolate phosphatase activity"/>
    <property type="evidence" value="ECO:0007669"/>
    <property type="project" value="UniProtKB-EC"/>
</dbReference>
<dbReference type="InterPro" id="IPR036412">
    <property type="entry name" value="HAD-like_sf"/>
</dbReference>
<dbReference type="PATRIC" id="fig|1359167.3.peg.467"/>
<dbReference type="SFLD" id="SFLDG01129">
    <property type="entry name" value="C1.5:_HAD__Beta-PGM__Phosphata"/>
    <property type="match status" value="1"/>
</dbReference>
<comment type="catalytic activity">
    <reaction evidence="1">
        <text>2-phosphoglycolate + H2O = glycolate + phosphate</text>
        <dbReference type="Rhea" id="RHEA:14369"/>
        <dbReference type="ChEBI" id="CHEBI:15377"/>
        <dbReference type="ChEBI" id="CHEBI:29805"/>
        <dbReference type="ChEBI" id="CHEBI:43474"/>
        <dbReference type="ChEBI" id="CHEBI:58033"/>
        <dbReference type="EC" id="3.1.3.18"/>
    </reaction>
</comment>
<proteinExistence type="inferred from homology"/>
<evidence type="ECO:0000313" key="6">
    <source>
        <dbReference type="Proteomes" id="UP000033546"/>
    </source>
</evidence>
<sequence length="211" mass="23563">MIKQPTTVIFDWYNTLINTSININRITFNQVLDKMGHKNIDLDLIPSSTIPKYLATFLGKRWKEAITLYENSLEKSQELDSFILNDGAIELLDTLKENNITMAIVSNKNGKNLRSEVHHKNLTHYFDSIIGAGDTGATKPSPEPVLAALTNINVQPSKEVFFIGDSASDIQSATDAGCLPIKYGSTTTVNNILSFKNFDDIRHFICQLINI</sequence>
<dbReference type="SUPFAM" id="SSF56784">
    <property type="entry name" value="HAD-like"/>
    <property type="match status" value="1"/>
</dbReference>
<dbReference type="SFLD" id="SFLDG01135">
    <property type="entry name" value="C1.5.6:_HAD__Beta-PGM__Phospha"/>
    <property type="match status" value="1"/>
</dbReference>
<dbReference type="NCBIfam" id="TIGR01549">
    <property type="entry name" value="HAD-SF-IA-v1"/>
    <property type="match status" value="1"/>
</dbReference>
<dbReference type="PANTHER" id="PTHR43434">
    <property type="entry name" value="PHOSPHOGLYCOLATE PHOSPHATASE"/>
    <property type="match status" value="1"/>
</dbReference>
<dbReference type="Pfam" id="PF13419">
    <property type="entry name" value="HAD_2"/>
    <property type="match status" value="1"/>
</dbReference>
<dbReference type="Proteomes" id="UP000033546">
    <property type="component" value="Unassembled WGS sequence"/>
</dbReference>
<comment type="similarity">
    <text evidence="3">Belongs to the HAD-like hydrolase superfamily. CbbY/CbbZ/Gph/YieH family.</text>
</comment>
<evidence type="ECO:0000256" key="4">
    <source>
        <dbReference type="ARBA" id="ARBA00013078"/>
    </source>
</evidence>
<dbReference type="EMBL" id="LANU01000002">
    <property type="protein sequence ID" value="KJV65537.1"/>
    <property type="molecule type" value="Genomic_DNA"/>
</dbReference>
<accession>A0A0F3NCU6</accession>
<dbReference type="Gene3D" id="3.40.50.1000">
    <property type="entry name" value="HAD superfamily/HAD-like"/>
    <property type="match status" value="1"/>
</dbReference>
<dbReference type="EC" id="3.1.3.18" evidence="4"/>
<dbReference type="InterPro" id="IPR050155">
    <property type="entry name" value="HAD-like_hydrolase_sf"/>
</dbReference>
<organism evidence="5 6">
    <name type="scientific">Ehrlichia cf. muris str. EmCRT</name>
    <dbReference type="NCBI Taxonomy" id="1359167"/>
    <lineage>
        <taxon>Bacteria</taxon>
        <taxon>Pseudomonadati</taxon>
        <taxon>Pseudomonadota</taxon>
        <taxon>Alphaproteobacteria</taxon>
        <taxon>Rickettsiales</taxon>
        <taxon>Anaplasmataceae</taxon>
        <taxon>Ehrlichia</taxon>
    </lineage>
</organism>
<evidence type="ECO:0000256" key="1">
    <source>
        <dbReference type="ARBA" id="ARBA00000830"/>
    </source>
</evidence>
<evidence type="ECO:0000256" key="2">
    <source>
        <dbReference type="ARBA" id="ARBA00004818"/>
    </source>
</evidence>
<evidence type="ECO:0000256" key="3">
    <source>
        <dbReference type="ARBA" id="ARBA00006171"/>
    </source>
</evidence>
<keyword evidence="5" id="KW-0378">Hydrolase</keyword>
<dbReference type="InterPro" id="IPR041492">
    <property type="entry name" value="HAD_2"/>
</dbReference>
<protein>
    <recommendedName>
        <fullName evidence="4">phosphoglycolate phosphatase</fullName>
        <ecNumber evidence="4">3.1.3.18</ecNumber>
    </recommendedName>
</protein>
<dbReference type="GO" id="GO:0006281">
    <property type="term" value="P:DNA repair"/>
    <property type="evidence" value="ECO:0007669"/>
    <property type="project" value="TreeGrafter"/>
</dbReference>
<dbReference type="InterPro" id="IPR006439">
    <property type="entry name" value="HAD-SF_hydro_IA"/>
</dbReference>
<dbReference type="InterPro" id="IPR023214">
    <property type="entry name" value="HAD_sf"/>
</dbReference>
<dbReference type="RefSeq" id="WP_231568505.1">
    <property type="nucleotide sequence ID" value="NZ_LANU01000002.1"/>
</dbReference>
<reference evidence="5 6" key="1">
    <citation type="submission" date="2015-02" db="EMBL/GenBank/DDBJ databases">
        <title>Genome Sequencing of Rickettsiales.</title>
        <authorList>
            <person name="Daugherty S.C."/>
            <person name="Su Q."/>
            <person name="Abolude K."/>
            <person name="Beier-Sexton M."/>
            <person name="Carlyon J.A."/>
            <person name="Carter R."/>
            <person name="Day N.P."/>
            <person name="Dumler S.J."/>
            <person name="Dyachenko V."/>
            <person name="Godinez A."/>
            <person name="Kurtti T.J."/>
            <person name="Lichay M."/>
            <person name="Mullins K.E."/>
            <person name="Ott S."/>
            <person name="Pappas-Brown V."/>
            <person name="Paris D.H."/>
            <person name="Patel P."/>
            <person name="Richards A.L."/>
            <person name="Sadzewicz L."/>
            <person name="Sears K."/>
            <person name="Seidman D."/>
            <person name="Sengamalay N."/>
            <person name="Stenos J."/>
            <person name="Tallon L.J."/>
            <person name="Vincent G."/>
            <person name="Fraser C.M."/>
            <person name="Munderloh U."/>
            <person name="Dunning-Hotopp J.C."/>
        </authorList>
    </citation>
    <scope>NUCLEOTIDE SEQUENCE [LARGE SCALE GENOMIC DNA]</scope>
    <source>
        <strain evidence="5 6">EmCRT</strain>
    </source>
</reference>
<name>A0A0F3NCU6_9RICK</name>
<comment type="pathway">
    <text evidence="2">Organic acid metabolism; glycolate biosynthesis; glycolate from 2-phosphoglycolate: step 1/1.</text>
</comment>
<dbReference type="PANTHER" id="PTHR43434:SF1">
    <property type="entry name" value="PHOSPHOGLYCOLATE PHOSPHATASE"/>
    <property type="match status" value="1"/>
</dbReference>